<dbReference type="EMBL" id="JAUJYO010000009">
    <property type="protein sequence ID" value="KAK1309059.1"/>
    <property type="molecule type" value="Genomic_DNA"/>
</dbReference>
<protein>
    <recommendedName>
        <fullName evidence="4">SKP1-like protein</fullName>
    </recommendedName>
</protein>
<comment type="subunit">
    <text evidence="4">Part of a SCF (SKP1-cullin-F-box) protein ligase complex.</text>
</comment>
<dbReference type="SMART" id="SM00512">
    <property type="entry name" value="Skp1"/>
    <property type="match status" value="1"/>
</dbReference>
<dbReference type="SUPFAM" id="SSF54695">
    <property type="entry name" value="POZ domain"/>
    <property type="match status" value="1"/>
</dbReference>
<comment type="similarity">
    <text evidence="2 4">Belongs to the SKP1 family.</text>
</comment>
<evidence type="ECO:0000256" key="4">
    <source>
        <dbReference type="PIRNR" id="PIRNR028729"/>
    </source>
</evidence>
<dbReference type="InterPro" id="IPR016073">
    <property type="entry name" value="Skp1_comp_POZ"/>
</dbReference>
<dbReference type="GO" id="GO:0009867">
    <property type="term" value="P:jasmonic acid mediated signaling pathway"/>
    <property type="evidence" value="ECO:0007669"/>
    <property type="project" value="UniProtKB-ARBA"/>
</dbReference>
<dbReference type="Pfam" id="PF03931">
    <property type="entry name" value="Skp1_POZ"/>
    <property type="match status" value="1"/>
</dbReference>
<keyword evidence="8" id="KW-1185">Reference proteome</keyword>
<accession>A0AAV9E7G5</accession>
<reference evidence="7" key="2">
    <citation type="submission" date="2023-06" db="EMBL/GenBank/DDBJ databases">
        <authorList>
            <person name="Ma L."/>
            <person name="Liu K.-W."/>
            <person name="Li Z."/>
            <person name="Hsiao Y.-Y."/>
            <person name="Qi Y."/>
            <person name="Fu T."/>
            <person name="Tang G."/>
            <person name="Zhang D."/>
            <person name="Sun W.-H."/>
            <person name="Liu D.-K."/>
            <person name="Li Y."/>
            <person name="Chen G.-Z."/>
            <person name="Liu X.-D."/>
            <person name="Liao X.-Y."/>
            <person name="Jiang Y.-T."/>
            <person name="Yu X."/>
            <person name="Hao Y."/>
            <person name="Huang J."/>
            <person name="Zhao X.-W."/>
            <person name="Ke S."/>
            <person name="Chen Y.-Y."/>
            <person name="Wu W.-L."/>
            <person name="Hsu J.-L."/>
            <person name="Lin Y.-F."/>
            <person name="Huang M.-D."/>
            <person name="Li C.-Y."/>
            <person name="Huang L."/>
            <person name="Wang Z.-W."/>
            <person name="Zhao X."/>
            <person name="Zhong W.-Y."/>
            <person name="Peng D.-H."/>
            <person name="Ahmad S."/>
            <person name="Lan S."/>
            <person name="Zhang J.-S."/>
            <person name="Tsai W.-C."/>
            <person name="Van De Peer Y."/>
            <person name="Liu Z.-J."/>
        </authorList>
    </citation>
    <scope>NUCLEOTIDE SEQUENCE</scope>
    <source>
        <strain evidence="7">CP</strain>
        <tissue evidence="7">Leaves</tissue>
    </source>
</reference>
<dbReference type="Gene3D" id="3.30.710.10">
    <property type="entry name" value="Potassium Channel Kv1.1, Chain A"/>
    <property type="match status" value="1"/>
</dbReference>
<evidence type="ECO:0000256" key="2">
    <source>
        <dbReference type="ARBA" id="ARBA00009993"/>
    </source>
</evidence>
<reference evidence="7" key="1">
    <citation type="journal article" date="2023" name="Nat. Commun.">
        <title>Diploid and tetraploid genomes of Acorus and the evolution of monocots.</title>
        <authorList>
            <person name="Ma L."/>
            <person name="Liu K.W."/>
            <person name="Li Z."/>
            <person name="Hsiao Y.Y."/>
            <person name="Qi Y."/>
            <person name="Fu T."/>
            <person name="Tang G.D."/>
            <person name="Zhang D."/>
            <person name="Sun W.H."/>
            <person name="Liu D.K."/>
            <person name="Li Y."/>
            <person name="Chen G.Z."/>
            <person name="Liu X.D."/>
            <person name="Liao X.Y."/>
            <person name="Jiang Y.T."/>
            <person name="Yu X."/>
            <person name="Hao Y."/>
            <person name="Huang J."/>
            <person name="Zhao X.W."/>
            <person name="Ke S."/>
            <person name="Chen Y.Y."/>
            <person name="Wu W.L."/>
            <person name="Hsu J.L."/>
            <person name="Lin Y.F."/>
            <person name="Huang M.D."/>
            <person name="Li C.Y."/>
            <person name="Huang L."/>
            <person name="Wang Z.W."/>
            <person name="Zhao X."/>
            <person name="Zhong W.Y."/>
            <person name="Peng D.H."/>
            <person name="Ahmad S."/>
            <person name="Lan S."/>
            <person name="Zhang J.S."/>
            <person name="Tsai W.C."/>
            <person name="Van de Peer Y."/>
            <person name="Liu Z.J."/>
        </authorList>
    </citation>
    <scope>NUCLEOTIDE SEQUENCE</scope>
    <source>
        <strain evidence="7">CP</strain>
    </source>
</reference>
<keyword evidence="3 4" id="KW-0833">Ubl conjugation pathway</keyword>
<dbReference type="CDD" id="cd18322">
    <property type="entry name" value="BTB_POZ_SKP1"/>
    <property type="match status" value="1"/>
</dbReference>
<dbReference type="GO" id="GO:0016567">
    <property type="term" value="P:protein ubiquitination"/>
    <property type="evidence" value="ECO:0007669"/>
    <property type="project" value="UniProtKB-UniRule"/>
</dbReference>
<dbReference type="SUPFAM" id="SSF81382">
    <property type="entry name" value="Skp1 dimerisation domain-like"/>
    <property type="match status" value="1"/>
</dbReference>
<dbReference type="AlphaFoldDB" id="A0AAV9E7G5"/>
<dbReference type="PIRSF" id="PIRSF028729">
    <property type="entry name" value="E3_ubiquit_lig_SCF_Skp"/>
    <property type="match status" value="1"/>
</dbReference>
<evidence type="ECO:0000259" key="5">
    <source>
        <dbReference type="Pfam" id="PF01466"/>
    </source>
</evidence>
<dbReference type="FunFam" id="3.30.710.10:FF:000026">
    <property type="entry name" value="E3 ubiquitin ligase complex SCF subunit"/>
    <property type="match status" value="1"/>
</dbReference>
<feature type="domain" description="SKP1 component POZ" evidence="6">
    <location>
        <begin position="8"/>
        <end position="65"/>
    </location>
</feature>
<comment type="pathway">
    <text evidence="1 4">Protein modification; protein ubiquitination.</text>
</comment>
<dbReference type="GO" id="GO:0006511">
    <property type="term" value="P:ubiquitin-dependent protein catabolic process"/>
    <property type="evidence" value="ECO:0007669"/>
    <property type="project" value="InterPro"/>
</dbReference>
<dbReference type="Pfam" id="PF01466">
    <property type="entry name" value="Skp1"/>
    <property type="match status" value="1"/>
</dbReference>
<name>A0AAV9E7G5_ACOCL</name>
<evidence type="ECO:0000256" key="3">
    <source>
        <dbReference type="ARBA" id="ARBA00022786"/>
    </source>
</evidence>
<dbReference type="PANTHER" id="PTHR11165">
    <property type="entry name" value="SKP1"/>
    <property type="match status" value="1"/>
</dbReference>
<dbReference type="InterPro" id="IPR036296">
    <property type="entry name" value="SKP1-like_dim_sf"/>
</dbReference>
<feature type="domain" description="SKP1 component dimerisation" evidence="5">
    <location>
        <begin position="112"/>
        <end position="159"/>
    </location>
</feature>
<comment type="caution">
    <text evidence="7">The sequence shown here is derived from an EMBL/GenBank/DDBJ whole genome shotgun (WGS) entry which is preliminary data.</text>
</comment>
<dbReference type="Proteomes" id="UP001180020">
    <property type="component" value="Unassembled WGS sequence"/>
</dbReference>
<evidence type="ECO:0000259" key="6">
    <source>
        <dbReference type="Pfam" id="PF03931"/>
    </source>
</evidence>
<dbReference type="InterPro" id="IPR001232">
    <property type="entry name" value="SKP1-like"/>
</dbReference>
<gene>
    <name evidence="7" type="primary">SKP1A</name>
    <name evidence="7" type="ORF">QJS10_CPA09g00292</name>
</gene>
<evidence type="ECO:0000313" key="8">
    <source>
        <dbReference type="Proteomes" id="UP001180020"/>
    </source>
</evidence>
<evidence type="ECO:0000256" key="1">
    <source>
        <dbReference type="ARBA" id="ARBA00004906"/>
    </source>
</evidence>
<proteinExistence type="inferred from homology"/>
<dbReference type="InterPro" id="IPR016072">
    <property type="entry name" value="Skp1_comp_dimer"/>
</dbReference>
<evidence type="ECO:0000313" key="7">
    <source>
        <dbReference type="EMBL" id="KAK1309059.1"/>
    </source>
</evidence>
<organism evidence="7 8">
    <name type="scientific">Acorus calamus</name>
    <name type="common">Sweet flag</name>
    <dbReference type="NCBI Taxonomy" id="4465"/>
    <lineage>
        <taxon>Eukaryota</taxon>
        <taxon>Viridiplantae</taxon>
        <taxon>Streptophyta</taxon>
        <taxon>Embryophyta</taxon>
        <taxon>Tracheophyta</taxon>
        <taxon>Spermatophyta</taxon>
        <taxon>Magnoliopsida</taxon>
        <taxon>Liliopsida</taxon>
        <taxon>Acoraceae</taxon>
        <taxon>Acorus</taxon>
    </lineage>
</organism>
<dbReference type="InterPro" id="IPR011333">
    <property type="entry name" value="SKP1/BTB/POZ_sf"/>
</dbReference>
<comment type="function">
    <text evidence="4">Involved in ubiquitination and subsequent proteasomal degradation of target proteins. Together with CUL1, RBX1 and a F-box protein, it forms a SCF E3 ubiquitin ligase complex. The functional specificity of this complex depends on the type of F-box protein. In the SCF complex, it serves as an adapter that links the F-box protein to CUL1.</text>
</comment>
<dbReference type="InterPro" id="IPR016897">
    <property type="entry name" value="SKP1"/>
</dbReference>
<sequence length="161" mass="18530">MSNNTTTTITLRSSDGEEFEVPKEVALMSVTIRNIIEDDWDGKNIPLYNVESGVLAKVIEYCKRHSPAIAAATNNEAMTEEELEAWDKYFVMNMDNHELFEVIMGTNYMVVQGLMDLACQRVADMVKDLSIEEVRVFFGVENDFTEEEEAEIRRQNEWAFK</sequence>